<dbReference type="Proteomes" id="UP000560658">
    <property type="component" value="Unassembled WGS sequence"/>
</dbReference>
<protein>
    <submittedName>
        <fullName evidence="1">Uncharacterized protein</fullName>
    </submittedName>
</protein>
<gene>
    <name evidence="1" type="ORF">GGR06_001602</name>
</gene>
<comment type="caution">
    <text evidence="1">The sequence shown here is derived from an EMBL/GenBank/DDBJ whole genome shotgun (WGS) entry which is preliminary data.</text>
</comment>
<accession>A0A840CWV9</accession>
<dbReference type="RefSeq" id="WP_044161501.1">
    <property type="nucleotide sequence ID" value="NZ_JACIER010000005.1"/>
</dbReference>
<keyword evidence="2" id="KW-1185">Reference proteome</keyword>
<evidence type="ECO:0000313" key="2">
    <source>
        <dbReference type="Proteomes" id="UP000560658"/>
    </source>
</evidence>
<dbReference type="EMBL" id="JACIER010000005">
    <property type="protein sequence ID" value="MBB4043816.1"/>
    <property type="molecule type" value="Genomic_DNA"/>
</dbReference>
<sequence>MAAISITTPVEDLKTVFDNPKEVYFNPTATDDIAALSALDKMLPIIESQATIDTGSATVNRTKLIDGRTWASFATSGDPDIALQVASIDGTITDLFLNKAGAAITMTNTFKGKNFAGQGYNLSVKKVTGSLLYVSQTGSELILMPNVEIYASFNAGGSETAAYFNLQINPMENENGVAIAYLTETVAPGG</sequence>
<organism evidence="1 2">
    <name type="scientific">Bacteroides reticulotermitis</name>
    <dbReference type="NCBI Taxonomy" id="1133319"/>
    <lineage>
        <taxon>Bacteria</taxon>
        <taxon>Pseudomonadati</taxon>
        <taxon>Bacteroidota</taxon>
        <taxon>Bacteroidia</taxon>
        <taxon>Bacteroidales</taxon>
        <taxon>Bacteroidaceae</taxon>
        <taxon>Bacteroides</taxon>
    </lineage>
</organism>
<evidence type="ECO:0000313" key="1">
    <source>
        <dbReference type="EMBL" id="MBB4043816.1"/>
    </source>
</evidence>
<reference evidence="1" key="1">
    <citation type="submission" date="2020-08" db="EMBL/GenBank/DDBJ databases">
        <title>Genomic Encyclopedia of Type Strains, Phase IV (KMG-IV): sequencing the most valuable type-strain genomes for metagenomic binning, comparative biology and taxonomic classification.</title>
        <authorList>
            <person name="Goeker M."/>
        </authorList>
    </citation>
    <scope>NUCLEOTIDE SEQUENCE [LARGE SCALE GENOMIC DNA]</scope>
    <source>
        <strain evidence="1">DSM 105720</strain>
    </source>
</reference>
<name>A0A840CWV9_9BACE</name>
<proteinExistence type="predicted"/>
<dbReference type="AlphaFoldDB" id="A0A840CWV9"/>